<evidence type="ECO:0000313" key="2">
    <source>
        <dbReference type="EMBL" id="RPB20870.1"/>
    </source>
</evidence>
<organism evidence="2 3">
    <name type="scientific">Terfezia boudieri ATCC MYA-4762</name>
    <dbReference type="NCBI Taxonomy" id="1051890"/>
    <lineage>
        <taxon>Eukaryota</taxon>
        <taxon>Fungi</taxon>
        <taxon>Dikarya</taxon>
        <taxon>Ascomycota</taxon>
        <taxon>Pezizomycotina</taxon>
        <taxon>Pezizomycetes</taxon>
        <taxon>Pezizales</taxon>
        <taxon>Pezizaceae</taxon>
        <taxon>Terfezia</taxon>
    </lineage>
</organism>
<dbReference type="EMBL" id="ML121566">
    <property type="protein sequence ID" value="RPB20870.1"/>
    <property type="molecule type" value="Genomic_DNA"/>
</dbReference>
<evidence type="ECO:0000256" key="1">
    <source>
        <dbReference type="SAM" id="Phobius"/>
    </source>
</evidence>
<keyword evidence="1" id="KW-0812">Transmembrane</keyword>
<keyword evidence="1" id="KW-0472">Membrane</keyword>
<sequence length="62" mass="7186">MFLHFKWDCLFGGFPFFFFLLQFPLKYVMPTTSLVSYVASWLYVDFAVVEPYVVLGVSTSVS</sequence>
<reference evidence="2 3" key="1">
    <citation type="journal article" date="2018" name="Nat. Ecol. Evol.">
        <title>Pezizomycetes genomes reveal the molecular basis of ectomycorrhizal truffle lifestyle.</title>
        <authorList>
            <person name="Murat C."/>
            <person name="Payen T."/>
            <person name="Noel B."/>
            <person name="Kuo A."/>
            <person name="Morin E."/>
            <person name="Chen J."/>
            <person name="Kohler A."/>
            <person name="Krizsan K."/>
            <person name="Balestrini R."/>
            <person name="Da Silva C."/>
            <person name="Montanini B."/>
            <person name="Hainaut M."/>
            <person name="Levati E."/>
            <person name="Barry K.W."/>
            <person name="Belfiori B."/>
            <person name="Cichocki N."/>
            <person name="Clum A."/>
            <person name="Dockter R.B."/>
            <person name="Fauchery L."/>
            <person name="Guy J."/>
            <person name="Iotti M."/>
            <person name="Le Tacon F."/>
            <person name="Lindquist E.A."/>
            <person name="Lipzen A."/>
            <person name="Malagnac F."/>
            <person name="Mello A."/>
            <person name="Molinier V."/>
            <person name="Miyauchi S."/>
            <person name="Poulain J."/>
            <person name="Riccioni C."/>
            <person name="Rubini A."/>
            <person name="Sitrit Y."/>
            <person name="Splivallo R."/>
            <person name="Traeger S."/>
            <person name="Wang M."/>
            <person name="Zifcakova L."/>
            <person name="Wipf D."/>
            <person name="Zambonelli A."/>
            <person name="Paolocci F."/>
            <person name="Nowrousian M."/>
            <person name="Ottonello S."/>
            <person name="Baldrian P."/>
            <person name="Spatafora J.W."/>
            <person name="Henrissat B."/>
            <person name="Nagy L.G."/>
            <person name="Aury J.M."/>
            <person name="Wincker P."/>
            <person name="Grigoriev I.V."/>
            <person name="Bonfante P."/>
            <person name="Martin F.M."/>
        </authorList>
    </citation>
    <scope>NUCLEOTIDE SEQUENCE [LARGE SCALE GENOMIC DNA]</scope>
    <source>
        <strain evidence="2 3">ATCC MYA-4762</strain>
    </source>
</reference>
<feature type="transmembrane region" description="Helical" evidence="1">
    <location>
        <begin position="37"/>
        <end position="57"/>
    </location>
</feature>
<keyword evidence="3" id="KW-1185">Reference proteome</keyword>
<accession>A0A3N4LDB1</accession>
<keyword evidence="1" id="KW-1133">Transmembrane helix</keyword>
<name>A0A3N4LDB1_9PEZI</name>
<proteinExistence type="predicted"/>
<evidence type="ECO:0000313" key="3">
    <source>
        <dbReference type="Proteomes" id="UP000267821"/>
    </source>
</evidence>
<dbReference type="AlphaFoldDB" id="A0A3N4LDB1"/>
<feature type="transmembrane region" description="Helical" evidence="1">
    <location>
        <begin position="7"/>
        <end position="25"/>
    </location>
</feature>
<dbReference type="InParanoid" id="A0A3N4LDB1"/>
<protein>
    <submittedName>
        <fullName evidence="2">Uncharacterized protein</fullName>
    </submittedName>
</protein>
<dbReference type="Proteomes" id="UP000267821">
    <property type="component" value="Unassembled WGS sequence"/>
</dbReference>
<gene>
    <name evidence="2" type="ORF">L211DRAFT_841182</name>
</gene>